<sequence length="457" mass="49235">MPKKDKNGIDLQLGQYVTIGGCTQDPTTGQCSSLAPEDVAFVSNATIPTATAVRQKDGNGGLASRADNCSYGELSFNVSALTVVTVKPNCSALPLTSCDPFGLHGQARNYARAQLGDALFNTFTNFHLILDTPLCSWAGLATLGGNLVWLKPQYMQWQIPMQEIVHNFWLFHSWKDGYEYYDLSTFMGMGTACPNTPEMAWLGWATPAAGGGSLSSQTIPVGKITPAFTLPATYVTGRGSYVRVRTDWLSWYSGVEGRNLYFEFRMKALGDNQLASENVNRVIIHEVNATMDNNMGVYRNWDRKINWMQALAPNSRLVLSSKVLGVNYSLVAYAGNFTGTARNFLPIYLCRYPVSEAECPSIGQSNKNNNAGGKNKQPPPPSTAARSTVAKEQQQQQQQSPPSLTTATVAGDGGAPSSVDACACPDDVKAPPAAHWQTPKLPPAHPAAAAKLLAAVA</sequence>
<proteinExistence type="predicted"/>
<feature type="compositionally biased region" description="Low complexity" evidence="1">
    <location>
        <begin position="363"/>
        <end position="376"/>
    </location>
</feature>
<accession>A0A835WH59</accession>
<feature type="domain" description="Peptidase M11 gametolysin" evidence="2">
    <location>
        <begin position="54"/>
        <end position="320"/>
    </location>
</feature>
<organism evidence="3 4">
    <name type="scientific">Chlamydomonas schloesseri</name>
    <dbReference type="NCBI Taxonomy" id="2026947"/>
    <lineage>
        <taxon>Eukaryota</taxon>
        <taxon>Viridiplantae</taxon>
        <taxon>Chlorophyta</taxon>
        <taxon>core chlorophytes</taxon>
        <taxon>Chlorophyceae</taxon>
        <taxon>CS clade</taxon>
        <taxon>Chlamydomonadales</taxon>
        <taxon>Chlamydomonadaceae</taxon>
        <taxon>Chlamydomonas</taxon>
    </lineage>
</organism>
<dbReference type="InterPro" id="IPR008752">
    <property type="entry name" value="Peptidase_M11"/>
</dbReference>
<gene>
    <name evidence="3" type="ORF">HYH02_007998</name>
</gene>
<feature type="region of interest" description="Disordered" evidence="1">
    <location>
        <begin position="363"/>
        <end position="442"/>
    </location>
</feature>
<name>A0A835WH59_9CHLO</name>
<dbReference type="Pfam" id="PF05548">
    <property type="entry name" value="Peptidase_M11"/>
    <property type="match status" value="1"/>
</dbReference>
<dbReference type="AlphaFoldDB" id="A0A835WH59"/>
<evidence type="ECO:0000259" key="2">
    <source>
        <dbReference type="Pfam" id="PF05548"/>
    </source>
</evidence>
<dbReference type="Proteomes" id="UP000613740">
    <property type="component" value="Unassembled WGS sequence"/>
</dbReference>
<keyword evidence="4" id="KW-1185">Reference proteome</keyword>
<comment type="caution">
    <text evidence="3">The sequence shown here is derived from an EMBL/GenBank/DDBJ whole genome shotgun (WGS) entry which is preliminary data.</text>
</comment>
<reference evidence="3" key="1">
    <citation type="journal article" date="2020" name="bioRxiv">
        <title>Comparative genomics of Chlamydomonas.</title>
        <authorList>
            <person name="Craig R.J."/>
            <person name="Hasan A.R."/>
            <person name="Ness R.W."/>
            <person name="Keightley P.D."/>
        </authorList>
    </citation>
    <scope>NUCLEOTIDE SEQUENCE</scope>
    <source>
        <strain evidence="3">CCAP 11/173</strain>
    </source>
</reference>
<protein>
    <recommendedName>
        <fullName evidence="2">Peptidase M11 gametolysin domain-containing protein</fullName>
    </recommendedName>
</protein>
<evidence type="ECO:0000313" key="4">
    <source>
        <dbReference type="Proteomes" id="UP000613740"/>
    </source>
</evidence>
<dbReference type="EMBL" id="JAEHOD010000023">
    <property type="protein sequence ID" value="KAG2447258.1"/>
    <property type="molecule type" value="Genomic_DNA"/>
</dbReference>
<dbReference type="PROSITE" id="PS51257">
    <property type="entry name" value="PROKAR_LIPOPROTEIN"/>
    <property type="match status" value="1"/>
</dbReference>
<evidence type="ECO:0000256" key="1">
    <source>
        <dbReference type="SAM" id="MobiDB-lite"/>
    </source>
</evidence>
<evidence type="ECO:0000313" key="3">
    <source>
        <dbReference type="EMBL" id="KAG2447258.1"/>
    </source>
</evidence>